<keyword evidence="5" id="KW-0949">S-adenosyl-L-methionine</keyword>
<dbReference type="EMBL" id="CP021130">
    <property type="protein sequence ID" value="AWR87241.1"/>
    <property type="molecule type" value="Genomic_DNA"/>
</dbReference>
<organism evidence="8 9">
    <name type="scientific">Meiothermus taiwanensis WR-220</name>
    <dbReference type="NCBI Taxonomy" id="1339250"/>
    <lineage>
        <taxon>Bacteria</taxon>
        <taxon>Thermotogati</taxon>
        <taxon>Deinococcota</taxon>
        <taxon>Deinococci</taxon>
        <taxon>Thermales</taxon>
        <taxon>Thermaceae</taxon>
        <taxon>Meiothermus</taxon>
    </lineage>
</organism>
<feature type="domain" description="Type II methyltransferase M.TaqI-like" evidence="7">
    <location>
        <begin position="132"/>
        <end position="230"/>
    </location>
</feature>
<evidence type="ECO:0000256" key="3">
    <source>
        <dbReference type="ARBA" id="ARBA00022603"/>
    </source>
</evidence>
<reference evidence="8 9" key="1">
    <citation type="submission" date="2017-05" db="EMBL/GenBank/DDBJ databases">
        <title>Complete genome sequence of Meiothermus taiwanensis WR-220.</title>
        <authorList>
            <person name="Wu W.-L."/>
            <person name="Lo W.-S."/>
            <person name="Kuo C.-H."/>
            <person name="Wu S.-H."/>
        </authorList>
    </citation>
    <scope>NUCLEOTIDE SEQUENCE [LARGE SCALE GENOMIC DNA]</scope>
    <source>
        <strain evidence="8 9">WR-220</strain>
    </source>
</reference>
<dbReference type="Proteomes" id="UP000263013">
    <property type="component" value="Chromosome"/>
</dbReference>
<evidence type="ECO:0000256" key="6">
    <source>
        <dbReference type="ARBA" id="ARBA00047942"/>
    </source>
</evidence>
<dbReference type="PANTHER" id="PTHR33841">
    <property type="entry name" value="DNA METHYLTRANSFERASE YEEA-RELATED"/>
    <property type="match status" value="1"/>
</dbReference>
<sequence>MPSCSDPTQATRCTMVYPAAPSARGAVFTRPEVAEFILDLVGYTPDRPLHQQRILEPSFGDGVFLLAILRRLLSAARRFGASELSEAIRGVELHPETFEATYNAVVALLQQEGFSQHLADRWLIQGDYLLCSLEGPFHYVVGNPPYVRLEAIPPTLLAEYKKRYATMYNRADLYIPFIERSLSLLAEGGTLGFICADRWTKNHYGARLRKYVADNFHLKIFLEMAHAPAFRSKVAAYPAIVVISREAPRTIPFGTEQAPCTERTIPFGTEQAPCTERTIPFGTEHTPHTESPTRIARLSSLEPGQLTQLAEVLRSRSLPEGSGVRVAQITRGAAPWLLLAPEQRALLERLERRFPSLEEAGCRVGIGVATGADQAFIGVFEALEVEPDRKLPLVTTQDICSGEVRWGGQGLINPFSETGELVDLRCYPRLRAYLEARREVIAGRHYARRFPDRWYRTIDRIVPSLARTPKLLIPDIKGRPHVVLEEGCLYPHHNLYYITSESWDLRALQAVLLSAVAHLFVAAYSTQMRGGYLRFQAQYLRRIRIPPWSEVPPPIRQALLEAAQERDVQACNQATSRLYGLSQEESLALERLYADT</sequence>
<dbReference type="InterPro" id="IPR029063">
    <property type="entry name" value="SAM-dependent_MTases_sf"/>
</dbReference>
<dbReference type="EC" id="2.1.1.72" evidence="2"/>
<evidence type="ECO:0000256" key="1">
    <source>
        <dbReference type="ARBA" id="ARBA00006594"/>
    </source>
</evidence>
<gene>
    <name evidence="8" type="ORF">Mtai_v1c20080</name>
</gene>
<dbReference type="InterPro" id="IPR050953">
    <property type="entry name" value="N4_N6_ade-DNA_methylase"/>
</dbReference>
<evidence type="ECO:0000256" key="5">
    <source>
        <dbReference type="ARBA" id="ARBA00022691"/>
    </source>
</evidence>
<evidence type="ECO:0000259" key="7">
    <source>
        <dbReference type="Pfam" id="PF07669"/>
    </source>
</evidence>
<evidence type="ECO:0000313" key="9">
    <source>
        <dbReference type="Proteomes" id="UP000263013"/>
    </source>
</evidence>
<evidence type="ECO:0000313" key="8">
    <source>
        <dbReference type="EMBL" id="AWR87241.1"/>
    </source>
</evidence>
<keyword evidence="3" id="KW-0489">Methyltransferase</keyword>
<accession>A0ABM6WJY0</accession>
<dbReference type="Gene3D" id="3.40.50.150">
    <property type="entry name" value="Vaccinia Virus protein VP39"/>
    <property type="match status" value="1"/>
</dbReference>
<name>A0ABM6WJY0_9DEIN</name>
<dbReference type="RefSeq" id="WP_245453110.1">
    <property type="nucleotide sequence ID" value="NZ_CP021130.1"/>
</dbReference>
<evidence type="ECO:0000256" key="2">
    <source>
        <dbReference type="ARBA" id="ARBA00011900"/>
    </source>
</evidence>
<comment type="similarity">
    <text evidence="1">Belongs to the N(4)/N(6)-methyltransferase family.</text>
</comment>
<evidence type="ECO:0000256" key="4">
    <source>
        <dbReference type="ARBA" id="ARBA00022679"/>
    </source>
</evidence>
<dbReference type="InterPro" id="IPR011639">
    <property type="entry name" value="MethylTrfase_TaqI-like_dom"/>
</dbReference>
<dbReference type="PROSITE" id="PS00092">
    <property type="entry name" value="N6_MTASE"/>
    <property type="match status" value="1"/>
</dbReference>
<dbReference type="InterPro" id="IPR002052">
    <property type="entry name" value="DNA_methylase_N6_adenine_CS"/>
</dbReference>
<keyword evidence="9" id="KW-1185">Reference proteome</keyword>
<keyword evidence="4" id="KW-0808">Transferase</keyword>
<dbReference type="PANTHER" id="PTHR33841:SF5">
    <property type="entry name" value="DNA METHYLASE (MODIFICATION METHYLASE) (METHYLTRANSFERASE)-RELATED"/>
    <property type="match status" value="1"/>
</dbReference>
<comment type="catalytic activity">
    <reaction evidence="6">
        <text>a 2'-deoxyadenosine in DNA + S-adenosyl-L-methionine = an N(6)-methyl-2'-deoxyadenosine in DNA + S-adenosyl-L-homocysteine + H(+)</text>
        <dbReference type="Rhea" id="RHEA:15197"/>
        <dbReference type="Rhea" id="RHEA-COMP:12418"/>
        <dbReference type="Rhea" id="RHEA-COMP:12419"/>
        <dbReference type="ChEBI" id="CHEBI:15378"/>
        <dbReference type="ChEBI" id="CHEBI:57856"/>
        <dbReference type="ChEBI" id="CHEBI:59789"/>
        <dbReference type="ChEBI" id="CHEBI:90615"/>
        <dbReference type="ChEBI" id="CHEBI:90616"/>
        <dbReference type="EC" id="2.1.1.72"/>
    </reaction>
</comment>
<dbReference type="PRINTS" id="PR00507">
    <property type="entry name" value="N12N6MTFRASE"/>
</dbReference>
<dbReference type="SUPFAM" id="SSF53335">
    <property type="entry name" value="S-adenosyl-L-methionine-dependent methyltransferases"/>
    <property type="match status" value="1"/>
</dbReference>
<dbReference type="Pfam" id="PF07669">
    <property type="entry name" value="Eco57I"/>
    <property type="match status" value="1"/>
</dbReference>
<protein>
    <recommendedName>
        <fullName evidence="2">site-specific DNA-methyltransferase (adenine-specific)</fullName>
        <ecNumber evidence="2">2.1.1.72</ecNumber>
    </recommendedName>
</protein>
<proteinExistence type="inferred from homology"/>